<evidence type="ECO:0000256" key="7">
    <source>
        <dbReference type="ARBA" id="ARBA00022723"/>
    </source>
</evidence>
<dbReference type="Pfam" id="PF00067">
    <property type="entry name" value="p450"/>
    <property type="match status" value="1"/>
</dbReference>
<evidence type="ECO:0000256" key="11">
    <source>
        <dbReference type="ARBA" id="ARBA00023004"/>
    </source>
</evidence>
<dbReference type="Proteomes" id="UP001153954">
    <property type="component" value="Unassembled WGS sequence"/>
</dbReference>
<comment type="catalytic activity">
    <reaction evidence="14">
        <text>an organic molecule + reduced [NADPH--hemoprotein reductase] + O2 = an alcohol + oxidized [NADPH--hemoprotein reductase] + H2O + H(+)</text>
        <dbReference type="Rhea" id="RHEA:17149"/>
        <dbReference type="Rhea" id="RHEA-COMP:11964"/>
        <dbReference type="Rhea" id="RHEA-COMP:11965"/>
        <dbReference type="ChEBI" id="CHEBI:15377"/>
        <dbReference type="ChEBI" id="CHEBI:15378"/>
        <dbReference type="ChEBI" id="CHEBI:15379"/>
        <dbReference type="ChEBI" id="CHEBI:30879"/>
        <dbReference type="ChEBI" id="CHEBI:57618"/>
        <dbReference type="ChEBI" id="CHEBI:58210"/>
        <dbReference type="ChEBI" id="CHEBI:142491"/>
        <dbReference type="EC" id="1.14.14.1"/>
    </reaction>
</comment>
<dbReference type="GO" id="GO:0005506">
    <property type="term" value="F:iron ion binding"/>
    <property type="evidence" value="ECO:0007669"/>
    <property type="project" value="InterPro"/>
</dbReference>
<organism evidence="18 19">
    <name type="scientific">Euphydryas editha</name>
    <name type="common">Edith's checkerspot</name>
    <dbReference type="NCBI Taxonomy" id="104508"/>
    <lineage>
        <taxon>Eukaryota</taxon>
        <taxon>Metazoa</taxon>
        <taxon>Ecdysozoa</taxon>
        <taxon>Arthropoda</taxon>
        <taxon>Hexapoda</taxon>
        <taxon>Insecta</taxon>
        <taxon>Pterygota</taxon>
        <taxon>Neoptera</taxon>
        <taxon>Endopterygota</taxon>
        <taxon>Lepidoptera</taxon>
        <taxon>Glossata</taxon>
        <taxon>Ditrysia</taxon>
        <taxon>Papilionoidea</taxon>
        <taxon>Nymphalidae</taxon>
        <taxon>Nymphalinae</taxon>
        <taxon>Euphydryas</taxon>
    </lineage>
</organism>
<keyword evidence="7 15" id="KW-0479">Metal-binding</keyword>
<evidence type="ECO:0000256" key="15">
    <source>
        <dbReference type="PIRSR" id="PIRSR602401-1"/>
    </source>
</evidence>
<accession>A0AAU9U6B5</accession>
<keyword evidence="8" id="KW-0256">Endoplasmic reticulum</keyword>
<evidence type="ECO:0000256" key="13">
    <source>
        <dbReference type="ARBA" id="ARBA00023136"/>
    </source>
</evidence>
<dbReference type="InterPro" id="IPR050476">
    <property type="entry name" value="Insect_CytP450_Detox"/>
</dbReference>
<dbReference type="CDD" id="cd11056">
    <property type="entry name" value="CYP6-like"/>
    <property type="match status" value="1"/>
</dbReference>
<keyword evidence="9" id="KW-0492">Microsome</keyword>
<evidence type="ECO:0000313" key="18">
    <source>
        <dbReference type="EMBL" id="CAH2094678.1"/>
    </source>
</evidence>
<evidence type="ECO:0000256" key="12">
    <source>
        <dbReference type="ARBA" id="ARBA00023033"/>
    </source>
</evidence>
<comment type="cofactor">
    <cofactor evidence="1 15">
        <name>heme</name>
        <dbReference type="ChEBI" id="CHEBI:30413"/>
    </cofactor>
</comment>
<keyword evidence="6 15" id="KW-0349">Heme</keyword>
<keyword evidence="10 16" id="KW-0560">Oxidoreductase</keyword>
<evidence type="ECO:0000256" key="8">
    <source>
        <dbReference type="ARBA" id="ARBA00022824"/>
    </source>
</evidence>
<feature type="transmembrane region" description="Helical" evidence="17">
    <location>
        <begin position="12"/>
        <end position="28"/>
    </location>
</feature>
<evidence type="ECO:0000256" key="16">
    <source>
        <dbReference type="RuleBase" id="RU000461"/>
    </source>
</evidence>
<comment type="caution">
    <text evidence="18">The sequence shown here is derived from an EMBL/GenBank/DDBJ whole genome shotgun (WGS) entry which is preliminary data.</text>
</comment>
<dbReference type="GO" id="GO:0005789">
    <property type="term" value="C:endoplasmic reticulum membrane"/>
    <property type="evidence" value="ECO:0007669"/>
    <property type="project" value="UniProtKB-SubCell"/>
</dbReference>
<keyword evidence="17" id="KW-1133">Transmembrane helix</keyword>
<dbReference type="PANTHER" id="PTHR24292:SF54">
    <property type="entry name" value="CYP9F3-RELATED"/>
    <property type="match status" value="1"/>
</dbReference>
<proteinExistence type="inferred from homology"/>
<evidence type="ECO:0000256" key="5">
    <source>
        <dbReference type="ARBA" id="ARBA00012109"/>
    </source>
</evidence>
<dbReference type="AlphaFoldDB" id="A0AAU9U6B5"/>
<evidence type="ECO:0000256" key="1">
    <source>
        <dbReference type="ARBA" id="ARBA00001971"/>
    </source>
</evidence>
<keyword evidence="11 15" id="KW-0408">Iron</keyword>
<dbReference type="PRINTS" id="PR00463">
    <property type="entry name" value="EP450I"/>
</dbReference>
<dbReference type="PROSITE" id="PS00086">
    <property type="entry name" value="CYTOCHROME_P450"/>
    <property type="match status" value="1"/>
</dbReference>
<dbReference type="GO" id="GO:0020037">
    <property type="term" value="F:heme binding"/>
    <property type="evidence" value="ECO:0007669"/>
    <property type="project" value="InterPro"/>
</dbReference>
<comment type="subcellular location">
    <subcellularLocation>
        <location evidence="3">Endoplasmic reticulum membrane</location>
        <topology evidence="3">Peripheral membrane protein</topology>
    </subcellularLocation>
    <subcellularLocation>
        <location evidence="2">Microsome membrane</location>
        <topology evidence="2">Peripheral membrane protein</topology>
    </subcellularLocation>
</comment>
<keyword evidence="13 17" id="KW-0472">Membrane</keyword>
<dbReference type="PRINTS" id="PR00385">
    <property type="entry name" value="P450"/>
</dbReference>
<reference evidence="18" key="1">
    <citation type="submission" date="2022-03" db="EMBL/GenBank/DDBJ databases">
        <authorList>
            <person name="Tunstrom K."/>
        </authorList>
    </citation>
    <scope>NUCLEOTIDE SEQUENCE</scope>
</reference>
<evidence type="ECO:0000256" key="9">
    <source>
        <dbReference type="ARBA" id="ARBA00022848"/>
    </source>
</evidence>
<keyword evidence="19" id="KW-1185">Reference proteome</keyword>
<evidence type="ECO:0000256" key="4">
    <source>
        <dbReference type="ARBA" id="ARBA00010617"/>
    </source>
</evidence>
<name>A0AAU9U6B5_EUPED</name>
<dbReference type="GO" id="GO:0016712">
    <property type="term" value="F:oxidoreductase activity, acting on paired donors, with incorporation or reduction of molecular oxygen, reduced flavin or flavoprotein as one donor, and incorporation of one atom of oxygen"/>
    <property type="evidence" value="ECO:0007669"/>
    <property type="project" value="UniProtKB-EC"/>
</dbReference>
<dbReference type="Gene3D" id="1.10.630.10">
    <property type="entry name" value="Cytochrome P450"/>
    <property type="match status" value="1"/>
</dbReference>
<dbReference type="FunFam" id="1.10.630.10:FF:000042">
    <property type="entry name" value="Cytochrome P450"/>
    <property type="match status" value="1"/>
</dbReference>
<comment type="similarity">
    <text evidence="4 16">Belongs to the cytochrome P450 family.</text>
</comment>
<evidence type="ECO:0000256" key="2">
    <source>
        <dbReference type="ARBA" id="ARBA00004174"/>
    </source>
</evidence>
<gene>
    <name evidence="18" type="ORF">EEDITHA_LOCUS10221</name>
</gene>
<keyword evidence="17" id="KW-0812">Transmembrane</keyword>
<keyword evidence="12 16" id="KW-0503">Monooxygenase</keyword>
<dbReference type="EMBL" id="CAKOGL010000014">
    <property type="protein sequence ID" value="CAH2094678.1"/>
    <property type="molecule type" value="Genomic_DNA"/>
</dbReference>
<evidence type="ECO:0000256" key="17">
    <source>
        <dbReference type="SAM" id="Phobius"/>
    </source>
</evidence>
<evidence type="ECO:0000256" key="3">
    <source>
        <dbReference type="ARBA" id="ARBA00004406"/>
    </source>
</evidence>
<dbReference type="SUPFAM" id="SSF48264">
    <property type="entry name" value="Cytochrome P450"/>
    <property type="match status" value="1"/>
</dbReference>
<evidence type="ECO:0000256" key="14">
    <source>
        <dbReference type="ARBA" id="ARBA00047827"/>
    </source>
</evidence>
<evidence type="ECO:0000256" key="6">
    <source>
        <dbReference type="ARBA" id="ARBA00022617"/>
    </source>
</evidence>
<dbReference type="InterPro" id="IPR001128">
    <property type="entry name" value="Cyt_P450"/>
</dbReference>
<evidence type="ECO:0000313" key="19">
    <source>
        <dbReference type="Proteomes" id="UP001153954"/>
    </source>
</evidence>
<dbReference type="EC" id="1.14.14.1" evidence="5"/>
<dbReference type="InterPro" id="IPR036396">
    <property type="entry name" value="Cyt_P450_sf"/>
</dbReference>
<evidence type="ECO:0000256" key="10">
    <source>
        <dbReference type="ARBA" id="ARBA00023002"/>
    </source>
</evidence>
<dbReference type="InterPro" id="IPR002401">
    <property type="entry name" value="Cyt_P450_E_grp-I"/>
</dbReference>
<sequence>MEILTIQFIKNELLVFVLTVICVIYLWFQYKFSYWAKRGVFAPRPIFPFGNIQNVIKRKEQFFQPYCDNYFKYKHLPYIGMYCFYQPVLSINDPDLAKHILIKDFDHFQSHGIFSGGAGDPLAGHLFNLHGVAWKTLKYKISPAFSSCKLKCMYPLVEQIAKEALNYADEQHSRHEAINFSEFYEKYTMDIIGSVGFGVECNGLKNPKSEFYLRGREYFTPTSIYWTVIRSLAFFMPNFFNKLKIKRINPEIINFFYNLVKETVAYRYKHHYKRNDFLQTLIDFKENSTIYNKDSEMQNAFTLKDVASNTMLYMFAGYETSATTGQFAAYELARNPHVQARAREEITRVLKKYGGDCTYEAQNEMIYVNMILDETMRKYPPMRALFRRCTKEYKLPNSEVIIEEGTLVFVPINAFQMDPDIFPEPEKFKPERFSPENKKNMHPCHWMPFGEGPRKCLGLRQGYIQSKLALVKLLHNYELSLDDRTKVPMKIKASSLACAADGGVWIRLKKLGV</sequence>
<dbReference type="PANTHER" id="PTHR24292">
    <property type="entry name" value="CYTOCHROME P450"/>
    <property type="match status" value="1"/>
</dbReference>
<feature type="binding site" description="axial binding residue" evidence="15">
    <location>
        <position position="456"/>
    </location>
    <ligand>
        <name>heme</name>
        <dbReference type="ChEBI" id="CHEBI:30413"/>
    </ligand>
    <ligandPart>
        <name>Fe</name>
        <dbReference type="ChEBI" id="CHEBI:18248"/>
    </ligandPart>
</feature>
<protein>
    <recommendedName>
        <fullName evidence="5">unspecific monooxygenase</fullName>
        <ecNumber evidence="5">1.14.14.1</ecNumber>
    </recommendedName>
</protein>
<dbReference type="InterPro" id="IPR017972">
    <property type="entry name" value="Cyt_P450_CS"/>
</dbReference>